<keyword evidence="3" id="KW-1185">Reference proteome</keyword>
<dbReference type="PANTHER" id="PTHR21366">
    <property type="entry name" value="GLYOXALASE FAMILY PROTEIN"/>
    <property type="match status" value="1"/>
</dbReference>
<name>A0ABN7TI92_9BACL</name>
<feature type="domain" description="VOC" evidence="1">
    <location>
        <begin position="5"/>
        <end position="125"/>
    </location>
</feature>
<dbReference type="CDD" id="cd07253">
    <property type="entry name" value="GLOD5"/>
    <property type="match status" value="1"/>
</dbReference>
<comment type="caution">
    <text evidence="2">The sequence shown here is derived from an EMBL/GenBank/DDBJ whole genome shotgun (WGS) entry which is preliminary data.</text>
</comment>
<protein>
    <submittedName>
        <fullName evidence="2">Virulence protein</fullName>
    </submittedName>
</protein>
<proteinExistence type="predicted"/>
<dbReference type="Proteomes" id="UP000730618">
    <property type="component" value="Unassembled WGS sequence"/>
</dbReference>
<dbReference type="RefSeq" id="WP_218098101.1">
    <property type="nucleotide sequence ID" value="NZ_CAJVCE010000004.1"/>
</dbReference>
<evidence type="ECO:0000313" key="2">
    <source>
        <dbReference type="EMBL" id="CAG7631555.1"/>
    </source>
</evidence>
<reference evidence="2 3" key="1">
    <citation type="submission" date="2021-06" db="EMBL/GenBank/DDBJ databases">
        <authorList>
            <person name="Criscuolo A."/>
        </authorList>
    </citation>
    <scope>NUCLEOTIDE SEQUENCE [LARGE SCALE GENOMIC DNA]</scope>
    <source>
        <strain evidence="3">CIP 111802</strain>
    </source>
</reference>
<dbReference type="PANTHER" id="PTHR21366:SF14">
    <property type="entry name" value="GLYOXALASE DOMAIN-CONTAINING PROTEIN 5"/>
    <property type="match status" value="1"/>
</dbReference>
<dbReference type="InterPro" id="IPR004360">
    <property type="entry name" value="Glyas_Fos-R_dOase_dom"/>
</dbReference>
<gene>
    <name evidence="2" type="ORF">PAECIP111802_01755</name>
</gene>
<dbReference type="InterPro" id="IPR037523">
    <property type="entry name" value="VOC_core"/>
</dbReference>
<evidence type="ECO:0000259" key="1">
    <source>
        <dbReference type="PROSITE" id="PS51819"/>
    </source>
</evidence>
<dbReference type="Pfam" id="PF00903">
    <property type="entry name" value="Glyoxalase"/>
    <property type="match status" value="1"/>
</dbReference>
<dbReference type="InterPro" id="IPR050383">
    <property type="entry name" value="GlyoxalaseI/FosfomycinResist"/>
</dbReference>
<sequence>MRIDRIDHLVLTVRSIAQTCEFYSSVLGMEVTTFGNGRKALQFGSQKLNLHEYGKEFEPKASAPLPGSIDLCFITPVPLKEVMLHLEKLQVAIEEGPVARTGALGPILSVYIRDPDGNLIEISNYENDQHH</sequence>
<organism evidence="2 3">
    <name type="scientific">Paenibacillus allorhizosphaerae</name>
    <dbReference type="NCBI Taxonomy" id="2849866"/>
    <lineage>
        <taxon>Bacteria</taxon>
        <taxon>Bacillati</taxon>
        <taxon>Bacillota</taxon>
        <taxon>Bacilli</taxon>
        <taxon>Bacillales</taxon>
        <taxon>Paenibacillaceae</taxon>
        <taxon>Paenibacillus</taxon>
    </lineage>
</organism>
<evidence type="ECO:0000313" key="3">
    <source>
        <dbReference type="Proteomes" id="UP000730618"/>
    </source>
</evidence>
<accession>A0ABN7TI92</accession>
<dbReference type="PROSITE" id="PS51819">
    <property type="entry name" value="VOC"/>
    <property type="match status" value="1"/>
</dbReference>
<dbReference type="EMBL" id="CAJVCE010000004">
    <property type="protein sequence ID" value="CAG7631555.1"/>
    <property type="molecule type" value="Genomic_DNA"/>
</dbReference>